<feature type="transmembrane region" description="Helical" evidence="11">
    <location>
        <begin position="123"/>
        <end position="142"/>
    </location>
</feature>
<feature type="transmembrane region" description="Helical" evidence="11">
    <location>
        <begin position="181"/>
        <end position="199"/>
    </location>
</feature>
<keyword evidence="14" id="KW-1185">Reference proteome</keyword>
<feature type="transmembrane region" description="Helical" evidence="11">
    <location>
        <begin position="66"/>
        <end position="86"/>
    </location>
</feature>
<comment type="subcellular location">
    <subcellularLocation>
        <location evidence="1">Cell membrane</location>
        <topology evidence="1">Multi-pass membrane protein</topology>
    </subcellularLocation>
    <subcellularLocation>
        <location evidence="11">Membrane</location>
        <topology evidence="11">Multi-pass membrane protein</topology>
    </subcellularLocation>
</comment>
<organism evidence="13 14">
    <name type="scientific">Lichenicoccus roseus</name>
    <dbReference type="NCBI Taxonomy" id="2683649"/>
    <lineage>
        <taxon>Bacteria</taxon>
        <taxon>Pseudomonadati</taxon>
        <taxon>Pseudomonadota</taxon>
        <taxon>Alphaproteobacteria</taxon>
        <taxon>Acetobacterales</taxon>
        <taxon>Acetobacteraceae</taxon>
        <taxon>Lichenicoccus</taxon>
    </lineage>
</organism>
<keyword evidence="3 11" id="KW-0813">Transport</keyword>
<dbReference type="PANTHER" id="PTHR11101:SF65">
    <property type="entry name" value="LOW-AFFINITY INORGANIC PHOSPHATE TRANSPORTER PITA-RELATED"/>
    <property type="match status" value="1"/>
</dbReference>
<keyword evidence="5 11" id="KW-0592">Phosphate transport</keyword>
<dbReference type="PANTHER" id="PTHR11101">
    <property type="entry name" value="PHOSPHATE TRANSPORTER"/>
    <property type="match status" value="1"/>
</dbReference>
<keyword evidence="6 11" id="KW-0812">Transmembrane</keyword>
<comment type="caution">
    <text evidence="13">The sequence shown here is derived from an EMBL/GenBank/DDBJ whole genome shotgun (WGS) entry which is preliminary data.</text>
</comment>
<feature type="region of interest" description="Disordered" evidence="12">
    <location>
        <begin position="1"/>
        <end position="31"/>
    </location>
</feature>
<feature type="transmembrane region" description="Helical" evidence="11">
    <location>
        <begin position="98"/>
        <end position="116"/>
    </location>
</feature>
<evidence type="ECO:0000256" key="6">
    <source>
        <dbReference type="ARBA" id="ARBA00022692"/>
    </source>
</evidence>
<gene>
    <name evidence="13" type="ORF">FE263_09385</name>
</gene>
<dbReference type="GO" id="GO:0015293">
    <property type="term" value="F:symporter activity"/>
    <property type="evidence" value="ECO:0007669"/>
    <property type="project" value="UniProtKB-KW"/>
</dbReference>
<reference evidence="13 14" key="1">
    <citation type="submission" date="2019-05" db="EMBL/GenBank/DDBJ databases">
        <authorList>
            <person name="Pankratov T."/>
            <person name="Grouzdev D."/>
        </authorList>
    </citation>
    <scope>NUCLEOTIDE SEQUENCE [LARGE SCALE GENOMIC DNA]</scope>
    <source>
        <strain evidence="13 14">KEBCLARHB70R</strain>
    </source>
</reference>
<keyword evidence="8 11" id="KW-1133">Transmembrane helix</keyword>
<keyword evidence="7" id="KW-0769">Symport</keyword>
<feature type="transmembrane region" description="Helical" evidence="11">
    <location>
        <begin position="259"/>
        <end position="278"/>
    </location>
</feature>
<evidence type="ECO:0000313" key="14">
    <source>
        <dbReference type="Proteomes" id="UP000305654"/>
    </source>
</evidence>
<comment type="similarity">
    <text evidence="2">Belongs to the inorganic phosphate transporter (PiT) (TC 2.A.20) family. Pit subfamily.</text>
</comment>
<evidence type="ECO:0000256" key="3">
    <source>
        <dbReference type="ARBA" id="ARBA00022448"/>
    </source>
</evidence>
<dbReference type="Pfam" id="PF01384">
    <property type="entry name" value="PHO4"/>
    <property type="match status" value="1"/>
</dbReference>
<evidence type="ECO:0000256" key="11">
    <source>
        <dbReference type="RuleBase" id="RU363058"/>
    </source>
</evidence>
<evidence type="ECO:0000256" key="1">
    <source>
        <dbReference type="ARBA" id="ARBA00004651"/>
    </source>
</evidence>
<dbReference type="InterPro" id="IPR001204">
    <property type="entry name" value="Phos_transporter"/>
</dbReference>
<dbReference type="RefSeq" id="WP_138325755.1">
    <property type="nucleotide sequence ID" value="NZ_VCDI01000003.1"/>
</dbReference>
<protein>
    <recommendedName>
        <fullName evidence="11">Phosphate transporter</fullName>
    </recommendedName>
</protein>
<dbReference type="OrthoDB" id="9779554at2"/>
<evidence type="ECO:0000256" key="8">
    <source>
        <dbReference type="ARBA" id="ARBA00022989"/>
    </source>
</evidence>
<feature type="transmembrane region" description="Helical" evidence="11">
    <location>
        <begin position="284"/>
        <end position="302"/>
    </location>
</feature>
<dbReference type="GO" id="GO:0005315">
    <property type="term" value="F:phosphate transmembrane transporter activity"/>
    <property type="evidence" value="ECO:0007669"/>
    <property type="project" value="InterPro"/>
</dbReference>
<feature type="transmembrane region" description="Helical" evidence="11">
    <location>
        <begin position="154"/>
        <end position="174"/>
    </location>
</feature>
<keyword evidence="9 11" id="KW-0472">Membrane</keyword>
<feature type="transmembrane region" description="Helical" evidence="11">
    <location>
        <begin position="435"/>
        <end position="453"/>
    </location>
</feature>
<evidence type="ECO:0000256" key="10">
    <source>
        <dbReference type="ARBA" id="ARBA00047348"/>
    </source>
</evidence>
<evidence type="ECO:0000256" key="9">
    <source>
        <dbReference type="ARBA" id="ARBA00023136"/>
    </source>
</evidence>
<evidence type="ECO:0000256" key="4">
    <source>
        <dbReference type="ARBA" id="ARBA00022475"/>
    </source>
</evidence>
<name>A0A5R9J609_9PROT</name>
<dbReference type="EMBL" id="VCDI01000003">
    <property type="protein sequence ID" value="TLU72293.1"/>
    <property type="molecule type" value="Genomic_DNA"/>
</dbReference>
<feature type="transmembrane region" description="Helical" evidence="11">
    <location>
        <begin position="525"/>
        <end position="546"/>
    </location>
</feature>
<dbReference type="GO" id="GO:0005886">
    <property type="term" value="C:plasma membrane"/>
    <property type="evidence" value="ECO:0007669"/>
    <property type="project" value="UniProtKB-SubCell"/>
</dbReference>
<evidence type="ECO:0000256" key="12">
    <source>
        <dbReference type="SAM" id="MobiDB-lite"/>
    </source>
</evidence>
<keyword evidence="4" id="KW-1003">Cell membrane</keyword>
<sequence>MSDVAVQQRPGAGTRPERFQSSRFEEPAAGSKPNLSGALLFFLLLVGGLGYAIYGLVTDMSASHAPALAIGTLVLLGLALLVALGFEFVNGFHDTANAVATVIYTNSLSPAVAVVWSGTFNFLGVLTSTGAVAYSIITMLPIDLILNAGSTGGYPMIFALLIAAILWNLATWAFGIPNSSSHALIGSIIGVGLANQMLAPASEASAGLQWSPVISVLKSLLFSPIIGFIAAGGLLLLLKLMVHRKDLYQAPQGKKPPPLWIRGLLILTCTGVSFSHGGNDGQKGMGLIMLILIGAAPTAFALNRAMPDSAMPAFIQTTHQAEAILHSHAGSVASPDAAQARSVVDHALKTRALNEPTVYAALAALSGDIASQIQKNGTIRHVPAEAVPNIRNDMYLASAAVGSLIKTPGAFSGADAGTMKAYTGHLNQGTRYIPIWVKVSVAIALGLGTMVGWKRIVITVGEKIGKDHLTYAQGASAELVAAATIGAAEAYGLPVSTTHILSSGVAGTMAANGSGLQWSTLRNMAMAWILTLPVAALLAGVLYTVLHSVF</sequence>
<dbReference type="AlphaFoldDB" id="A0A5R9J609"/>
<evidence type="ECO:0000256" key="5">
    <source>
        <dbReference type="ARBA" id="ARBA00022592"/>
    </source>
</evidence>
<feature type="transmembrane region" description="Helical" evidence="11">
    <location>
        <begin position="35"/>
        <end position="54"/>
    </location>
</feature>
<dbReference type="Proteomes" id="UP000305654">
    <property type="component" value="Unassembled WGS sequence"/>
</dbReference>
<dbReference type="GO" id="GO:0035435">
    <property type="term" value="P:phosphate ion transmembrane transport"/>
    <property type="evidence" value="ECO:0007669"/>
    <property type="project" value="TreeGrafter"/>
</dbReference>
<evidence type="ECO:0000256" key="2">
    <source>
        <dbReference type="ARBA" id="ARBA00005342"/>
    </source>
</evidence>
<evidence type="ECO:0000256" key="7">
    <source>
        <dbReference type="ARBA" id="ARBA00022847"/>
    </source>
</evidence>
<evidence type="ECO:0000313" key="13">
    <source>
        <dbReference type="EMBL" id="TLU72293.1"/>
    </source>
</evidence>
<proteinExistence type="inferred from homology"/>
<comment type="catalytic activity">
    <reaction evidence="10">
        <text>phosphate(in) + H(+)(in) = phosphate(out) + H(+)(out)</text>
        <dbReference type="Rhea" id="RHEA:29939"/>
        <dbReference type="ChEBI" id="CHEBI:15378"/>
        <dbReference type="ChEBI" id="CHEBI:43474"/>
    </reaction>
</comment>
<accession>A0A5R9J609</accession>
<feature type="compositionally biased region" description="Basic and acidic residues" evidence="12">
    <location>
        <begin position="15"/>
        <end position="26"/>
    </location>
</feature>
<feature type="transmembrane region" description="Helical" evidence="11">
    <location>
        <begin position="219"/>
        <end position="238"/>
    </location>
</feature>